<comment type="caution">
    <text evidence="1">The sequence shown here is derived from an EMBL/GenBank/DDBJ whole genome shotgun (WGS) entry which is preliminary data.</text>
</comment>
<accession>A0AAE1HK20</accession>
<proteinExistence type="predicted"/>
<dbReference type="AlphaFoldDB" id="A0AAE1HK20"/>
<gene>
    <name evidence="1" type="ORF">KUF71_011287</name>
</gene>
<dbReference type="Proteomes" id="UP001219518">
    <property type="component" value="Unassembled WGS sequence"/>
</dbReference>
<protein>
    <submittedName>
        <fullName evidence="1">DENN domain-containing protein 1A</fullName>
    </submittedName>
</protein>
<reference evidence="1" key="2">
    <citation type="journal article" date="2023" name="BMC Genomics">
        <title>Pest status, molecular evolution, and epigenetic factors derived from the genome assembly of Frankliniella fusca, a thysanopteran phytovirus vector.</title>
        <authorList>
            <person name="Catto M.A."/>
            <person name="Labadie P.E."/>
            <person name="Jacobson A.L."/>
            <person name="Kennedy G.G."/>
            <person name="Srinivasan R."/>
            <person name="Hunt B.G."/>
        </authorList>
    </citation>
    <scope>NUCLEOTIDE SEQUENCE</scope>
    <source>
        <strain evidence="1">PL_HMW_Pooled</strain>
    </source>
</reference>
<evidence type="ECO:0000313" key="2">
    <source>
        <dbReference type="Proteomes" id="UP001219518"/>
    </source>
</evidence>
<evidence type="ECO:0000313" key="1">
    <source>
        <dbReference type="EMBL" id="KAK3922111.1"/>
    </source>
</evidence>
<name>A0AAE1HK20_9NEOP</name>
<sequence length="109" mass="12086">MKNKVTVNAPVEALRTVKTLVHKLLAMSSSKSTYILESILINCHIASVAGVIGTRVFFCDAKFLPHRAVPIRPISDNSINLQTTFFKQVHCLQDQGILLQGFLVVVEDH</sequence>
<reference evidence="1" key="1">
    <citation type="submission" date="2021-07" db="EMBL/GenBank/DDBJ databases">
        <authorList>
            <person name="Catto M.A."/>
            <person name="Jacobson A."/>
            <person name="Kennedy G."/>
            <person name="Labadie P."/>
            <person name="Hunt B.G."/>
            <person name="Srinivasan R."/>
        </authorList>
    </citation>
    <scope>NUCLEOTIDE SEQUENCE</scope>
    <source>
        <strain evidence="1">PL_HMW_Pooled</strain>
        <tissue evidence="1">Head</tissue>
    </source>
</reference>
<keyword evidence="2" id="KW-1185">Reference proteome</keyword>
<dbReference type="EMBL" id="JAHWGI010001065">
    <property type="protein sequence ID" value="KAK3922111.1"/>
    <property type="molecule type" value="Genomic_DNA"/>
</dbReference>
<organism evidence="1 2">
    <name type="scientific">Frankliniella fusca</name>
    <dbReference type="NCBI Taxonomy" id="407009"/>
    <lineage>
        <taxon>Eukaryota</taxon>
        <taxon>Metazoa</taxon>
        <taxon>Ecdysozoa</taxon>
        <taxon>Arthropoda</taxon>
        <taxon>Hexapoda</taxon>
        <taxon>Insecta</taxon>
        <taxon>Pterygota</taxon>
        <taxon>Neoptera</taxon>
        <taxon>Paraneoptera</taxon>
        <taxon>Thysanoptera</taxon>
        <taxon>Terebrantia</taxon>
        <taxon>Thripoidea</taxon>
        <taxon>Thripidae</taxon>
        <taxon>Frankliniella</taxon>
    </lineage>
</organism>